<sequence length="77" mass="9016">MPARLTHTMRAPPTRRRRTMDNALTETEQLLIHAQEIAARRFTSPSERAVMDIFDELRAERDRTTWALDDREAATLH</sequence>
<dbReference type="EMBL" id="JAANIU010016686">
    <property type="protein sequence ID" value="KAG1528242.1"/>
    <property type="molecule type" value="Genomic_DNA"/>
</dbReference>
<evidence type="ECO:0000313" key="1">
    <source>
        <dbReference type="EMBL" id="KAG1528242.1"/>
    </source>
</evidence>
<accession>A0A9P6XMZ0</accession>
<reference evidence="1 2" key="1">
    <citation type="journal article" date="2020" name="Microb. Genom.">
        <title>Genetic diversity of clinical and environmental Mucorales isolates obtained from an investigation of mucormycosis cases among solid organ transplant recipients.</title>
        <authorList>
            <person name="Nguyen M.H."/>
            <person name="Kaul D."/>
            <person name="Muto C."/>
            <person name="Cheng S.J."/>
            <person name="Richter R.A."/>
            <person name="Bruno V.M."/>
            <person name="Liu G."/>
            <person name="Beyhan S."/>
            <person name="Sundermann A.J."/>
            <person name="Mounaud S."/>
            <person name="Pasculle A.W."/>
            <person name="Nierman W.C."/>
            <person name="Driscoll E."/>
            <person name="Cumbie R."/>
            <person name="Clancy C.J."/>
            <person name="Dupont C.L."/>
        </authorList>
    </citation>
    <scope>NUCLEOTIDE SEQUENCE [LARGE SCALE GENOMIC DNA]</scope>
    <source>
        <strain evidence="1 2">GL24</strain>
    </source>
</reference>
<organism evidence="1 2">
    <name type="scientific">Rhizopus delemar</name>
    <dbReference type="NCBI Taxonomy" id="936053"/>
    <lineage>
        <taxon>Eukaryota</taxon>
        <taxon>Fungi</taxon>
        <taxon>Fungi incertae sedis</taxon>
        <taxon>Mucoromycota</taxon>
        <taxon>Mucoromycotina</taxon>
        <taxon>Mucoromycetes</taxon>
        <taxon>Mucorales</taxon>
        <taxon>Mucorineae</taxon>
        <taxon>Rhizopodaceae</taxon>
        <taxon>Rhizopus</taxon>
    </lineage>
</organism>
<protein>
    <submittedName>
        <fullName evidence="1">Uncharacterized protein</fullName>
    </submittedName>
</protein>
<keyword evidence="2" id="KW-1185">Reference proteome</keyword>
<dbReference type="AlphaFoldDB" id="A0A9P6XMZ0"/>
<comment type="caution">
    <text evidence="1">The sequence shown here is derived from an EMBL/GenBank/DDBJ whole genome shotgun (WGS) entry which is preliminary data.</text>
</comment>
<proteinExistence type="predicted"/>
<gene>
    <name evidence="1" type="ORF">G6F50_018259</name>
</gene>
<evidence type="ECO:0000313" key="2">
    <source>
        <dbReference type="Proteomes" id="UP000740926"/>
    </source>
</evidence>
<dbReference type="Proteomes" id="UP000740926">
    <property type="component" value="Unassembled WGS sequence"/>
</dbReference>
<name>A0A9P6XMZ0_9FUNG</name>